<proteinExistence type="predicted"/>
<evidence type="ECO:0000256" key="3">
    <source>
        <dbReference type="ARBA" id="ARBA00022729"/>
    </source>
</evidence>
<dbReference type="FunFam" id="2.60.40.10:FF:001167">
    <property type="entry name" value="Roundabout 2, isoform B"/>
    <property type="match status" value="1"/>
</dbReference>
<evidence type="ECO:0000256" key="6">
    <source>
        <dbReference type="ARBA" id="ARBA00023136"/>
    </source>
</evidence>
<keyword evidence="6 10" id="KW-0472">Membrane</keyword>
<feature type="compositionally biased region" description="Polar residues" evidence="9">
    <location>
        <begin position="1156"/>
        <end position="1170"/>
    </location>
</feature>
<dbReference type="CDD" id="cd00063">
    <property type="entry name" value="FN3"/>
    <property type="match status" value="3"/>
</dbReference>
<dbReference type="SUPFAM" id="SSF48726">
    <property type="entry name" value="Immunoglobulin"/>
    <property type="match status" value="4"/>
</dbReference>
<feature type="domain" description="Ig-like" evidence="11">
    <location>
        <begin position="277"/>
        <end position="363"/>
    </location>
</feature>
<feature type="region of interest" description="Disordered" evidence="9">
    <location>
        <begin position="865"/>
        <end position="892"/>
    </location>
</feature>
<feature type="region of interest" description="Disordered" evidence="9">
    <location>
        <begin position="936"/>
        <end position="958"/>
    </location>
</feature>
<feature type="compositionally biased region" description="Basic and acidic residues" evidence="9">
    <location>
        <begin position="1174"/>
        <end position="1184"/>
    </location>
</feature>
<feature type="region of interest" description="Disordered" evidence="9">
    <location>
        <begin position="971"/>
        <end position="990"/>
    </location>
</feature>
<keyword evidence="2 10" id="KW-0812">Transmembrane</keyword>
<keyword evidence="4" id="KW-0677">Repeat</keyword>
<dbReference type="GO" id="GO:0030154">
    <property type="term" value="P:cell differentiation"/>
    <property type="evidence" value="ECO:0007669"/>
    <property type="project" value="UniProtKB-ARBA"/>
</dbReference>
<evidence type="ECO:0000256" key="4">
    <source>
        <dbReference type="ARBA" id="ARBA00022737"/>
    </source>
</evidence>
<evidence type="ECO:0008006" key="15">
    <source>
        <dbReference type="Google" id="ProtNLM"/>
    </source>
</evidence>
<dbReference type="FunFam" id="2.60.40.10:FF:000053">
    <property type="entry name" value="Roundabout guidance receptor 1"/>
    <property type="match status" value="1"/>
</dbReference>
<dbReference type="GO" id="GO:0098609">
    <property type="term" value="P:cell-cell adhesion"/>
    <property type="evidence" value="ECO:0007669"/>
    <property type="project" value="TreeGrafter"/>
</dbReference>
<name>A0A7R9LFA5_9ACAR</name>
<feature type="domain" description="Fibronectin type-III" evidence="12">
    <location>
        <begin position="604"/>
        <end position="698"/>
    </location>
</feature>
<evidence type="ECO:0000259" key="12">
    <source>
        <dbReference type="PROSITE" id="PS50853"/>
    </source>
</evidence>
<reference evidence="13" key="1">
    <citation type="submission" date="2020-11" db="EMBL/GenBank/DDBJ databases">
        <authorList>
            <person name="Tran Van P."/>
        </authorList>
    </citation>
    <scope>NUCLEOTIDE SEQUENCE</scope>
</reference>
<feature type="compositionally biased region" description="Polar residues" evidence="9">
    <location>
        <begin position="1016"/>
        <end position="1049"/>
    </location>
</feature>
<dbReference type="FunFam" id="2.60.40.10:FF:000008">
    <property type="entry name" value="roundabout homolog 2 isoform X2"/>
    <property type="match status" value="2"/>
</dbReference>
<feature type="compositionally biased region" description="Basic and acidic residues" evidence="9">
    <location>
        <begin position="870"/>
        <end position="891"/>
    </location>
</feature>
<evidence type="ECO:0000256" key="9">
    <source>
        <dbReference type="SAM" id="MobiDB-lite"/>
    </source>
</evidence>
<comment type="subcellular location">
    <subcellularLocation>
        <location evidence="1">Membrane</location>
        <topology evidence="1">Single-pass membrane protein</topology>
    </subcellularLocation>
</comment>
<dbReference type="SMART" id="SM00409">
    <property type="entry name" value="IG"/>
    <property type="match status" value="4"/>
</dbReference>
<dbReference type="InterPro" id="IPR013783">
    <property type="entry name" value="Ig-like_fold"/>
</dbReference>
<feature type="region of interest" description="Disordered" evidence="9">
    <location>
        <begin position="1285"/>
        <end position="1310"/>
    </location>
</feature>
<dbReference type="InterPro" id="IPR003599">
    <property type="entry name" value="Ig_sub"/>
</dbReference>
<feature type="domain" description="Ig-like" evidence="11">
    <location>
        <begin position="1"/>
        <end position="83"/>
    </location>
</feature>
<gene>
    <name evidence="13" type="ORF">ONB1V03_LOCUS1958</name>
</gene>
<evidence type="ECO:0000256" key="5">
    <source>
        <dbReference type="ARBA" id="ARBA00022989"/>
    </source>
</evidence>
<feature type="domain" description="Ig-like" evidence="11">
    <location>
        <begin position="177"/>
        <end position="269"/>
    </location>
</feature>
<dbReference type="OrthoDB" id="428111at2759"/>
<dbReference type="EMBL" id="OC915231">
    <property type="protein sequence ID" value="CAD7639395.1"/>
    <property type="molecule type" value="Genomic_DNA"/>
</dbReference>
<dbReference type="PROSITE" id="PS50835">
    <property type="entry name" value="IG_LIKE"/>
    <property type="match status" value="4"/>
</dbReference>
<dbReference type="Pfam" id="PF07679">
    <property type="entry name" value="I-set"/>
    <property type="match status" value="4"/>
</dbReference>
<protein>
    <recommendedName>
        <fullName evidence="15">Roundabout</fullName>
    </recommendedName>
</protein>
<sequence length="1399" mass="154037">MPKNVRTAAGETAVMECAPPRGFPEPVITWKRNGEKINTGFGRVRLNGYNLMISEVRPGDEGRYQCIAENVVGVRESPPALLNVQVKPFFIRGPEDVTTLSSEHVEFHCKVGGDPTPTITWRKQGGKMPIGRAQILEDKALKIIHVTPADEGVYICEVENPVGTITSSATLTVHSRPTFLVQPKDIRVPVNSVAKLDCVATGNPPPSVFWTREGNQVLMFGGKTHGRFSVSSEGTLTISGVRKEDKGYYVCSALSIVGSSMAKAYLTVSAVADVPPPLIKLGPANQTLPQDTIAMLPCETIGSPQPTVKWLVNSKPIPLYDPRFVVLDSGALQIDDLQKTDSGIYTCIASSESGETSWSASLAIESPRNPNIMFHRMPDPTTFPGPPQKPSIVNMTETSVTITWRRLGRAGSSPFIGSTVEYYSPELQSGWKVAATRVMADTYTVHDLQSESRYVFYVRSENSHGLGPPSPISDEIRTMGSSSSQHLPEYDLDEARVRLSSCSIELKDVRAISSTAVKLYWDIQGSQEFVEGFYVRYRDMSAGPAAQKYNMVTVVNSGSSSYLLSDLRKYTRFEFFLVPYYKNVEGKPSNTRTVMTFEDMPSAAPEKLAVKVVNLTTATIEWAPPAPEHRNGNLLGYSVHIQGNTSVLHSNITVNSSINSIVLHNLTTGAVYSVRALAFTTVGAGPLSAPVALRMDPNLLYSKLEDGPSANSLDTTYLGGITMTWFYAILVALLLIFGSIVAVIIIMKKRIAWKKTIGAHLTVPLNKNEEIGRGGFNGNAREALWINHGWRPSDKDNNQTKLLGNCPPNDVNGYSSAFVGDGYCSVNAPDYAEVDTHNLSTFYKKEAFPQSVPAPYATTTLINAGHKNGSVRDHKSSGSEEMGSRKSDKPMPFEFNGDDGAMERLLNEQSIKSPSDSGSYTTDEYGMPVRKIKTHKHRQPNHPFRPNPMHMNGNGTQGSKGPGINWNDLIPPPPENPPSECGTPPDTPLLNCNVRQHNPNRLIRVQLPSMAYIHSGGSNSGRSPLITRSYQPSPANSRHSLSSPKSTLTRNKKVGDIMSNSGDASLMSHQNRTQIPQFLQKLRNQSQAIEKHYESSNVTNIIANPMDRQMQSSLPSLMDESQQQSAANRNQVMVGSYQRLEMDADVDCLRRDIMSRKTSNGRHSPQSSIGGDTDYARDGDREASDGGTSHSDGEGREVYDHENAFYAQTDLADCMARAVQSAGGFTFNEQSFVIEPQLMSNNNNNNMNKKFRSHQRAQMANFRPTSPYSTDSNMSTALPIQARHPPKFRRRHGSDRMADNQLLSPSSCSEHEPSYEIIDSDFNNHLQQKPTIVPNAMHTNSHDMSSNYITYNKPLFQETNKQMMGTDTNKSQISSPTSSKDSFNLRSFAMRLDARDVCI</sequence>
<feature type="domain" description="Fibronectin type-III" evidence="12">
    <location>
        <begin position="502"/>
        <end position="599"/>
    </location>
</feature>
<dbReference type="GO" id="GO:0007399">
    <property type="term" value="P:nervous system development"/>
    <property type="evidence" value="ECO:0007669"/>
    <property type="project" value="UniProtKB-ARBA"/>
</dbReference>
<dbReference type="Pfam" id="PF00041">
    <property type="entry name" value="fn3"/>
    <property type="match status" value="2"/>
</dbReference>
<dbReference type="InterPro" id="IPR036116">
    <property type="entry name" value="FN3_sf"/>
</dbReference>
<dbReference type="Gene3D" id="2.60.40.10">
    <property type="entry name" value="Immunoglobulins"/>
    <property type="match status" value="7"/>
</dbReference>
<dbReference type="Proteomes" id="UP000728032">
    <property type="component" value="Unassembled WGS sequence"/>
</dbReference>
<evidence type="ECO:0000256" key="2">
    <source>
        <dbReference type="ARBA" id="ARBA00022692"/>
    </source>
</evidence>
<keyword evidence="8" id="KW-0393">Immunoglobulin domain</keyword>
<evidence type="ECO:0000256" key="1">
    <source>
        <dbReference type="ARBA" id="ARBA00004167"/>
    </source>
</evidence>
<feature type="transmembrane region" description="Helical" evidence="10">
    <location>
        <begin position="725"/>
        <end position="747"/>
    </location>
</feature>
<dbReference type="InterPro" id="IPR036179">
    <property type="entry name" value="Ig-like_dom_sf"/>
</dbReference>
<feature type="region of interest" description="Disordered" evidence="9">
    <location>
        <begin position="1155"/>
        <end position="1197"/>
    </location>
</feature>
<dbReference type="SMART" id="SM00060">
    <property type="entry name" value="FN3"/>
    <property type="match status" value="3"/>
</dbReference>
<evidence type="ECO:0000313" key="13">
    <source>
        <dbReference type="EMBL" id="CAD7639395.1"/>
    </source>
</evidence>
<dbReference type="PANTHER" id="PTHR44170:SF60">
    <property type="entry name" value="ROUNDABOUT HOMOLOG 1"/>
    <property type="match status" value="1"/>
</dbReference>
<evidence type="ECO:0000256" key="10">
    <source>
        <dbReference type="SAM" id="Phobius"/>
    </source>
</evidence>
<keyword evidence="5 10" id="KW-1133">Transmembrane helix</keyword>
<feature type="region of interest" description="Disordered" evidence="9">
    <location>
        <begin position="1014"/>
        <end position="1069"/>
    </location>
</feature>
<dbReference type="SUPFAM" id="SSF49265">
    <property type="entry name" value="Fibronectin type III"/>
    <property type="match status" value="2"/>
</dbReference>
<evidence type="ECO:0000256" key="8">
    <source>
        <dbReference type="ARBA" id="ARBA00023319"/>
    </source>
</evidence>
<feature type="domain" description="Ig-like" evidence="11">
    <location>
        <begin position="88"/>
        <end position="172"/>
    </location>
</feature>
<dbReference type="InterPro" id="IPR003961">
    <property type="entry name" value="FN3_dom"/>
</dbReference>
<keyword evidence="3" id="KW-0732">Signal</keyword>
<feature type="compositionally biased region" description="Polar residues" evidence="9">
    <location>
        <begin position="1058"/>
        <end position="1069"/>
    </location>
</feature>
<dbReference type="EMBL" id="CAJPVJ010000406">
    <property type="protein sequence ID" value="CAG2162363.1"/>
    <property type="molecule type" value="Genomic_DNA"/>
</dbReference>
<dbReference type="SMART" id="SM00408">
    <property type="entry name" value="IGc2"/>
    <property type="match status" value="4"/>
</dbReference>
<dbReference type="GO" id="GO:0009653">
    <property type="term" value="P:anatomical structure morphogenesis"/>
    <property type="evidence" value="ECO:0007669"/>
    <property type="project" value="UniProtKB-ARBA"/>
</dbReference>
<accession>A0A7R9LFA5</accession>
<keyword evidence="14" id="KW-1185">Reference proteome</keyword>
<dbReference type="GO" id="GO:0016020">
    <property type="term" value="C:membrane"/>
    <property type="evidence" value="ECO:0007669"/>
    <property type="project" value="UniProtKB-SubCell"/>
</dbReference>
<dbReference type="PANTHER" id="PTHR44170">
    <property type="entry name" value="PROTEIN SIDEKICK"/>
    <property type="match status" value="1"/>
</dbReference>
<feature type="domain" description="Fibronectin type-III" evidence="12">
    <location>
        <begin position="386"/>
        <end position="481"/>
    </location>
</feature>
<dbReference type="InterPro" id="IPR013098">
    <property type="entry name" value="Ig_I-set"/>
</dbReference>
<organism evidence="13">
    <name type="scientific">Oppiella nova</name>
    <dbReference type="NCBI Taxonomy" id="334625"/>
    <lineage>
        <taxon>Eukaryota</taxon>
        <taxon>Metazoa</taxon>
        <taxon>Ecdysozoa</taxon>
        <taxon>Arthropoda</taxon>
        <taxon>Chelicerata</taxon>
        <taxon>Arachnida</taxon>
        <taxon>Acari</taxon>
        <taxon>Acariformes</taxon>
        <taxon>Sarcoptiformes</taxon>
        <taxon>Oribatida</taxon>
        <taxon>Brachypylina</taxon>
        <taxon>Oppioidea</taxon>
        <taxon>Oppiidae</taxon>
        <taxon>Oppiella</taxon>
    </lineage>
</organism>
<evidence type="ECO:0000259" key="11">
    <source>
        <dbReference type="PROSITE" id="PS50835"/>
    </source>
</evidence>
<dbReference type="InterPro" id="IPR007110">
    <property type="entry name" value="Ig-like_dom"/>
</dbReference>
<dbReference type="InterPro" id="IPR013106">
    <property type="entry name" value="Ig_V-set"/>
</dbReference>
<keyword evidence="7" id="KW-1015">Disulfide bond</keyword>
<dbReference type="InterPro" id="IPR003598">
    <property type="entry name" value="Ig_sub2"/>
</dbReference>
<evidence type="ECO:0000256" key="7">
    <source>
        <dbReference type="ARBA" id="ARBA00023157"/>
    </source>
</evidence>
<dbReference type="PROSITE" id="PS50853">
    <property type="entry name" value="FN3"/>
    <property type="match status" value="3"/>
</dbReference>
<dbReference type="SMART" id="SM00406">
    <property type="entry name" value="IGv"/>
    <property type="match status" value="2"/>
</dbReference>
<evidence type="ECO:0000313" key="14">
    <source>
        <dbReference type="Proteomes" id="UP000728032"/>
    </source>
</evidence>